<protein>
    <submittedName>
        <fullName evidence="1">Uncharacterized protein</fullName>
    </submittedName>
</protein>
<dbReference type="RefSeq" id="XP_045281403.1">
    <property type="nucleotide sequence ID" value="XM_045426342.1"/>
</dbReference>
<organism evidence="1 2">
    <name type="scientific">Ajellomyces dermatitidis (strain ER-3 / ATCC MYA-2586)</name>
    <name type="common">Blastomyces dermatitidis</name>
    <dbReference type="NCBI Taxonomy" id="559297"/>
    <lineage>
        <taxon>Eukaryota</taxon>
        <taxon>Fungi</taxon>
        <taxon>Dikarya</taxon>
        <taxon>Ascomycota</taxon>
        <taxon>Pezizomycotina</taxon>
        <taxon>Eurotiomycetes</taxon>
        <taxon>Eurotiomycetidae</taxon>
        <taxon>Onygenales</taxon>
        <taxon>Ajellomycetaceae</taxon>
        <taxon>Blastomyces</taxon>
    </lineage>
</organism>
<evidence type="ECO:0000313" key="1">
    <source>
        <dbReference type="EMBL" id="OAT01676.1"/>
    </source>
</evidence>
<sequence>MPEFEKTAAEKTDIDDIVKISDTEKKNDSTIVSMKKMPISFKHKTLSLIALKLLKCVQISRTVDCRAQDLKILRQLPNLDKHNLNTVQAV</sequence>
<dbReference type="EMBL" id="EQ999978">
    <property type="protein sequence ID" value="OAT01676.1"/>
    <property type="molecule type" value="Genomic_DNA"/>
</dbReference>
<gene>
    <name evidence="1" type="ORF">BDCG_17197</name>
</gene>
<dbReference type="Proteomes" id="UP000002039">
    <property type="component" value="Unassembled WGS sequence"/>
</dbReference>
<dbReference type="GeneID" id="69032089"/>
<evidence type="ECO:0000313" key="2">
    <source>
        <dbReference type="Proteomes" id="UP000002039"/>
    </source>
</evidence>
<proteinExistence type="predicted"/>
<reference evidence="2" key="1">
    <citation type="journal article" date="2015" name="PLoS Genet.">
        <title>The dynamic genome and transcriptome of the human fungal pathogen Blastomyces and close relative Emmonsia.</title>
        <authorList>
            <person name="Munoz J.F."/>
            <person name="Gauthier G.M."/>
            <person name="Desjardins C.A."/>
            <person name="Gallo J.E."/>
            <person name="Holder J."/>
            <person name="Sullivan T.D."/>
            <person name="Marty A.J."/>
            <person name="Carmen J.C."/>
            <person name="Chen Z."/>
            <person name="Ding L."/>
            <person name="Gujja S."/>
            <person name="Magrini V."/>
            <person name="Misas E."/>
            <person name="Mitreva M."/>
            <person name="Priest M."/>
            <person name="Saif S."/>
            <person name="Whiston E.A."/>
            <person name="Young S."/>
            <person name="Zeng Q."/>
            <person name="Goldman W.E."/>
            <person name="Mardis E.R."/>
            <person name="Taylor J.W."/>
            <person name="McEwen J.G."/>
            <person name="Clay O.K."/>
            <person name="Klein B.S."/>
            <person name="Cuomo C.A."/>
        </authorList>
    </citation>
    <scope>NUCLEOTIDE SEQUENCE [LARGE SCALE GENOMIC DNA]</scope>
    <source>
        <strain evidence="2">ER-3 / ATCC MYA-2586</strain>
    </source>
</reference>
<accession>A0ABX2VWZ9</accession>
<name>A0ABX2VWZ9_AJEDR</name>
<keyword evidence="2" id="KW-1185">Reference proteome</keyword>